<dbReference type="Proteomes" id="UP000053660">
    <property type="component" value="Unassembled WGS sequence"/>
</dbReference>
<sequence>LFSQDSDFASTEFVHETADVLTSYCVENSKDFPFLVILERLFDCMLILQHHDENYENVSKNYQWPKNMRTIINAFLKTRTELLTDEMRKMLFRLAKEVLEVLDMDWFAFDVGLLVLLVRLVVVQTRMCLDKPESIDSENLAVCLFILEAAIRCAEDSSFLDDSAATQVANSVQEAALYSIQYWVDAKEQNESLSEEVEVLIYRFTCCLLAIGGAQMLPESLLRKCCERMIQIFEKSIAEKNFTTARLLLPNLDALPQLRDT</sequence>
<dbReference type="EMBL" id="KN606932">
    <property type="protein sequence ID" value="KHJ79105.1"/>
    <property type="molecule type" value="Genomic_DNA"/>
</dbReference>
<feature type="non-terminal residue" evidence="1">
    <location>
        <position position="1"/>
    </location>
</feature>
<gene>
    <name evidence="1" type="ORF">OESDEN_21257</name>
</gene>
<feature type="non-terminal residue" evidence="1">
    <location>
        <position position="261"/>
    </location>
</feature>
<name>A0A0B1S7C7_OESDE</name>
<dbReference type="OrthoDB" id="5869052at2759"/>
<evidence type="ECO:0000313" key="1">
    <source>
        <dbReference type="EMBL" id="KHJ79105.1"/>
    </source>
</evidence>
<protein>
    <submittedName>
        <fullName evidence="1">Uncharacterized protein</fullName>
    </submittedName>
</protein>
<reference evidence="1 2" key="1">
    <citation type="submission" date="2014-03" db="EMBL/GenBank/DDBJ databases">
        <title>Draft genome of the hookworm Oesophagostomum dentatum.</title>
        <authorList>
            <person name="Mitreva M."/>
        </authorList>
    </citation>
    <scope>NUCLEOTIDE SEQUENCE [LARGE SCALE GENOMIC DNA]</scope>
    <source>
        <strain evidence="1 2">OD-Hann</strain>
    </source>
</reference>
<proteinExistence type="predicted"/>
<keyword evidence="2" id="KW-1185">Reference proteome</keyword>
<organism evidence="1 2">
    <name type="scientific">Oesophagostomum dentatum</name>
    <name type="common">Nodular worm</name>
    <dbReference type="NCBI Taxonomy" id="61180"/>
    <lineage>
        <taxon>Eukaryota</taxon>
        <taxon>Metazoa</taxon>
        <taxon>Ecdysozoa</taxon>
        <taxon>Nematoda</taxon>
        <taxon>Chromadorea</taxon>
        <taxon>Rhabditida</taxon>
        <taxon>Rhabditina</taxon>
        <taxon>Rhabditomorpha</taxon>
        <taxon>Strongyloidea</taxon>
        <taxon>Strongylidae</taxon>
        <taxon>Oesophagostomum</taxon>
    </lineage>
</organism>
<dbReference type="AlphaFoldDB" id="A0A0B1S7C7"/>
<evidence type="ECO:0000313" key="2">
    <source>
        <dbReference type="Proteomes" id="UP000053660"/>
    </source>
</evidence>
<accession>A0A0B1S7C7</accession>